<dbReference type="eggNOG" id="COG2172">
    <property type="taxonomic scope" value="Bacteria"/>
</dbReference>
<dbReference type="HOGENOM" id="CLU_1915540_0_0_0"/>
<name>A7NIB7_ROSCS</name>
<organism evidence="2 3">
    <name type="scientific">Roseiflexus castenholzii (strain DSM 13941 / HLO8)</name>
    <dbReference type="NCBI Taxonomy" id="383372"/>
    <lineage>
        <taxon>Bacteria</taxon>
        <taxon>Bacillati</taxon>
        <taxon>Chloroflexota</taxon>
        <taxon>Chloroflexia</taxon>
        <taxon>Chloroflexales</taxon>
        <taxon>Roseiflexineae</taxon>
        <taxon>Roseiflexaceae</taxon>
        <taxon>Roseiflexus</taxon>
    </lineage>
</organism>
<keyword evidence="2" id="KW-0808">Transferase</keyword>
<dbReference type="InterPro" id="IPR003594">
    <property type="entry name" value="HATPase_dom"/>
</dbReference>
<keyword evidence="2" id="KW-0418">Kinase</keyword>
<dbReference type="SUPFAM" id="SSF55874">
    <property type="entry name" value="ATPase domain of HSP90 chaperone/DNA topoisomerase II/histidine kinase"/>
    <property type="match status" value="1"/>
</dbReference>
<dbReference type="KEGG" id="rca:Rcas_1118"/>
<accession>A7NIB7</accession>
<dbReference type="EMBL" id="CP000804">
    <property type="protein sequence ID" value="ABU57217.1"/>
    <property type="molecule type" value="Genomic_DNA"/>
</dbReference>
<dbReference type="RefSeq" id="WP_012119647.1">
    <property type="nucleotide sequence ID" value="NC_009767.1"/>
</dbReference>
<dbReference type="Gene3D" id="3.30.565.10">
    <property type="entry name" value="Histidine kinase-like ATPase, C-terminal domain"/>
    <property type="match status" value="1"/>
</dbReference>
<keyword evidence="3" id="KW-1185">Reference proteome</keyword>
<evidence type="ECO:0000313" key="2">
    <source>
        <dbReference type="EMBL" id="ABU57217.1"/>
    </source>
</evidence>
<dbReference type="InterPro" id="IPR036890">
    <property type="entry name" value="HATPase_C_sf"/>
</dbReference>
<dbReference type="CDD" id="cd16936">
    <property type="entry name" value="HATPase_RsbW-like"/>
    <property type="match status" value="1"/>
</dbReference>
<reference evidence="2 3" key="1">
    <citation type="submission" date="2007-08" db="EMBL/GenBank/DDBJ databases">
        <title>Complete sequence of Roseiflexus castenholzii DSM 13941.</title>
        <authorList>
            <consortium name="US DOE Joint Genome Institute"/>
            <person name="Copeland A."/>
            <person name="Lucas S."/>
            <person name="Lapidus A."/>
            <person name="Barry K."/>
            <person name="Glavina del Rio T."/>
            <person name="Dalin E."/>
            <person name="Tice H."/>
            <person name="Pitluck S."/>
            <person name="Thompson L.S."/>
            <person name="Brettin T."/>
            <person name="Bruce D."/>
            <person name="Detter J.C."/>
            <person name="Han C."/>
            <person name="Tapia R."/>
            <person name="Schmutz J."/>
            <person name="Larimer F."/>
            <person name="Land M."/>
            <person name="Hauser L."/>
            <person name="Kyrpides N."/>
            <person name="Mikhailova N."/>
            <person name="Bryant D.A."/>
            <person name="Hanada S."/>
            <person name="Tsukatani Y."/>
            <person name="Richardson P."/>
        </authorList>
    </citation>
    <scope>NUCLEOTIDE SEQUENCE [LARGE SCALE GENOMIC DNA]</scope>
    <source>
        <strain evidence="3">DSM 13941 / HLO8</strain>
    </source>
</reference>
<dbReference type="AlphaFoldDB" id="A7NIB7"/>
<dbReference type="Pfam" id="PF13581">
    <property type="entry name" value="HATPase_c_2"/>
    <property type="match status" value="1"/>
</dbReference>
<evidence type="ECO:0000259" key="1">
    <source>
        <dbReference type="Pfam" id="PF13581"/>
    </source>
</evidence>
<keyword evidence="2" id="KW-0723">Serine/threonine-protein kinase</keyword>
<feature type="domain" description="Histidine kinase/HSP90-like ATPase" evidence="1">
    <location>
        <begin position="25"/>
        <end position="139"/>
    </location>
</feature>
<gene>
    <name evidence="2" type="ordered locus">Rcas_1118</name>
</gene>
<sequence length="146" mass="16672">MLIEAYVATQTIDEGLDALHDMIDRFWDDAARIDRLPSDRWRHLFTMALAEVAANGLRHAYPPDAAERPLRVRLRLFPDRIEALLIDQGVPYQPIASAPHALDDETDIALLPEGGYGLFIARSALESLRYRRTRSGYNCWKLVKKI</sequence>
<evidence type="ECO:0000313" key="3">
    <source>
        <dbReference type="Proteomes" id="UP000000263"/>
    </source>
</evidence>
<proteinExistence type="predicted"/>
<dbReference type="Proteomes" id="UP000000263">
    <property type="component" value="Chromosome"/>
</dbReference>
<dbReference type="GO" id="GO:0004674">
    <property type="term" value="F:protein serine/threonine kinase activity"/>
    <property type="evidence" value="ECO:0007669"/>
    <property type="project" value="UniProtKB-KW"/>
</dbReference>
<protein>
    <submittedName>
        <fullName evidence="2">Putative anti-sigma regulatory factor, serine/threonine protein kinase</fullName>
    </submittedName>
</protein>
<dbReference type="STRING" id="383372.Rcas_1118"/>